<dbReference type="GO" id="GO:0003676">
    <property type="term" value="F:nucleic acid binding"/>
    <property type="evidence" value="ECO:0007669"/>
    <property type="project" value="InterPro"/>
</dbReference>
<gene>
    <name evidence="12" type="primary">cshA</name>
    <name evidence="12" type="ORF">MBORA_09150</name>
</gene>
<dbReference type="EC" id="3.6.4.13" evidence="12"/>
<dbReference type="GO" id="GO:0003724">
    <property type="term" value="F:RNA helicase activity"/>
    <property type="evidence" value="ECO:0007669"/>
    <property type="project" value="UniProtKB-EC"/>
</dbReference>
<dbReference type="GO" id="GO:0016787">
    <property type="term" value="F:hydrolase activity"/>
    <property type="evidence" value="ECO:0007669"/>
    <property type="project" value="UniProtKB-KW"/>
</dbReference>
<dbReference type="GO" id="GO:0005524">
    <property type="term" value="F:ATP binding"/>
    <property type="evidence" value="ECO:0007669"/>
    <property type="project" value="UniProtKB-KW"/>
</dbReference>
<evidence type="ECO:0000256" key="7">
    <source>
        <dbReference type="PROSITE-ProRule" id="PRU00552"/>
    </source>
</evidence>
<dbReference type="InterPro" id="IPR027417">
    <property type="entry name" value="P-loop_NTPase"/>
</dbReference>
<evidence type="ECO:0000256" key="3">
    <source>
        <dbReference type="ARBA" id="ARBA00022801"/>
    </source>
</evidence>
<dbReference type="Pfam" id="PF00271">
    <property type="entry name" value="Helicase_C"/>
    <property type="match status" value="1"/>
</dbReference>
<dbReference type="RefSeq" id="WP_063720302.1">
    <property type="nucleotide sequence ID" value="NZ_CAJVUI010000004.1"/>
</dbReference>
<dbReference type="InterPro" id="IPR001650">
    <property type="entry name" value="Helicase_C-like"/>
</dbReference>
<dbReference type="CDD" id="cd18787">
    <property type="entry name" value="SF2_C_DEAD"/>
    <property type="match status" value="1"/>
</dbReference>
<dbReference type="Pfam" id="PF25399">
    <property type="entry name" value="DeaD_dimer"/>
    <property type="match status" value="1"/>
</dbReference>
<feature type="short sequence motif" description="Q motif" evidence="7">
    <location>
        <begin position="4"/>
        <end position="32"/>
    </location>
</feature>
<dbReference type="InterPro" id="IPR044742">
    <property type="entry name" value="DEAD/DEAH_RhlB"/>
</dbReference>
<sequence>MSYESFNDFKISKNIKKAIKNMGFEKPTTIQKLAIPEALKGKDIIGQAQTGSGKTVAFSIPILERIFIPDKSPQAIILCPTRELCMQVAGEIAKVGANINKLKILAVYGGQPIGRQLRVLNKGVHIVVGTPGRVIDHIERGSLNLIGVDSVVLDEADEMLNMGFREDIELILRHTPKQRQTLLFSATMPDEIKRIAKMHQHNPKFIKVSQNKKNIPKIKQFSFKTDERDKLEDMLRLLDVYEPKRSLIFCNTKKRVDFVVKHMRRRDYSVDSLHGDMTQKIRDKVMNKFRNGNIDILVATDVAARGIDVLNIDLVINYDVPQNVEYYIHRIGRTARAGNNGYAFTLVSPKEAHYFSNIKKRTNYKITKKNIPSFKEIENIKNNFLMDDVKNSIYNDNLKKYIKVVESSGMDSVEIAAALFKMIREK</sequence>
<dbReference type="SMART" id="SM00487">
    <property type="entry name" value="DEXDc"/>
    <property type="match status" value="1"/>
</dbReference>
<feature type="domain" description="Helicase C-terminal" evidence="10">
    <location>
        <begin position="230"/>
        <end position="378"/>
    </location>
</feature>
<keyword evidence="5 8" id="KW-0067">ATP-binding</keyword>
<evidence type="ECO:0000256" key="5">
    <source>
        <dbReference type="ARBA" id="ARBA00022840"/>
    </source>
</evidence>
<dbReference type="PATRIC" id="fig|66851.6.peg.1006"/>
<evidence type="ECO:0000313" key="13">
    <source>
        <dbReference type="Proteomes" id="UP000077428"/>
    </source>
</evidence>
<evidence type="ECO:0000256" key="4">
    <source>
        <dbReference type="ARBA" id="ARBA00022806"/>
    </source>
</evidence>
<dbReference type="AlphaFoldDB" id="A0A166B8M6"/>
<evidence type="ECO:0000313" key="12">
    <source>
        <dbReference type="EMBL" id="KZX13014.1"/>
    </source>
</evidence>
<evidence type="ECO:0000256" key="8">
    <source>
        <dbReference type="RuleBase" id="RU000492"/>
    </source>
</evidence>
<dbReference type="InterPro" id="IPR011545">
    <property type="entry name" value="DEAD/DEAH_box_helicase_dom"/>
</dbReference>
<dbReference type="Gene3D" id="3.40.50.300">
    <property type="entry name" value="P-loop containing nucleotide triphosphate hydrolases"/>
    <property type="match status" value="2"/>
</dbReference>
<dbReference type="PROSITE" id="PS00039">
    <property type="entry name" value="DEAD_ATP_HELICASE"/>
    <property type="match status" value="1"/>
</dbReference>
<evidence type="ECO:0000256" key="2">
    <source>
        <dbReference type="ARBA" id="ARBA00022741"/>
    </source>
</evidence>
<dbReference type="SMART" id="SM00490">
    <property type="entry name" value="HELICc"/>
    <property type="match status" value="1"/>
</dbReference>
<reference evidence="13" key="1">
    <citation type="journal article" date="2016" name="Genome Announc.">
        <title>Draft Genome Sequences of Methanobrevibacter curvatus DSM11111, Methanobrevibacter cuticularis DSM11139, Methanobrevibacter filiformis DSM11501, and Methanobrevibacter oralis DSM7256.</title>
        <authorList>
            <person name="Poehlein A."/>
            <person name="Seedorf H."/>
        </authorList>
    </citation>
    <scope>NUCLEOTIDE SEQUENCE [LARGE SCALE GENOMIC DNA]</scope>
    <source>
        <strain evidence="13">DSM 7256 / JCM 30027 / ZR</strain>
    </source>
</reference>
<dbReference type="PANTHER" id="PTHR47959">
    <property type="entry name" value="ATP-DEPENDENT RNA HELICASE RHLE-RELATED"/>
    <property type="match status" value="1"/>
</dbReference>
<keyword evidence="1" id="KW-0963">Cytoplasm</keyword>
<dbReference type="STRING" id="66851.MBORA_09150"/>
<evidence type="ECO:0000259" key="11">
    <source>
        <dbReference type="PROSITE" id="PS51195"/>
    </source>
</evidence>
<dbReference type="PROSITE" id="PS51194">
    <property type="entry name" value="HELICASE_CTER"/>
    <property type="match status" value="1"/>
</dbReference>
<dbReference type="Pfam" id="PF00270">
    <property type="entry name" value="DEAD"/>
    <property type="match status" value="1"/>
</dbReference>
<protein>
    <submittedName>
        <fullName evidence="12">DEAD-box ATP-dependent RNA helicase CshA</fullName>
        <ecNumber evidence="12">3.6.4.13</ecNumber>
    </submittedName>
</protein>
<evidence type="ECO:0000256" key="6">
    <source>
        <dbReference type="ARBA" id="ARBA00023016"/>
    </source>
</evidence>
<keyword evidence="2 8" id="KW-0547">Nucleotide-binding</keyword>
<comment type="caution">
    <text evidence="12">The sequence shown here is derived from an EMBL/GenBank/DDBJ whole genome shotgun (WGS) entry which is preliminary data.</text>
</comment>
<comment type="similarity">
    <text evidence="8">Belongs to the DEAD box helicase family.</text>
</comment>
<dbReference type="InterPro" id="IPR057325">
    <property type="entry name" value="DeaD_dimer"/>
</dbReference>
<evidence type="ECO:0000259" key="10">
    <source>
        <dbReference type="PROSITE" id="PS51194"/>
    </source>
</evidence>
<feature type="domain" description="Helicase ATP-binding" evidence="9">
    <location>
        <begin position="35"/>
        <end position="206"/>
    </location>
</feature>
<keyword evidence="6" id="KW-0346">Stress response</keyword>
<dbReference type="InterPro" id="IPR014001">
    <property type="entry name" value="Helicase_ATP-bd"/>
</dbReference>
<organism evidence="12 13">
    <name type="scientific">Methanobrevibacter oralis</name>
    <dbReference type="NCBI Taxonomy" id="66851"/>
    <lineage>
        <taxon>Archaea</taxon>
        <taxon>Methanobacteriati</taxon>
        <taxon>Methanobacteriota</taxon>
        <taxon>Methanomada group</taxon>
        <taxon>Methanobacteria</taxon>
        <taxon>Methanobacteriales</taxon>
        <taxon>Methanobacteriaceae</taxon>
        <taxon>Methanobrevibacter</taxon>
    </lineage>
</organism>
<name>A0A166B8M6_METOA</name>
<dbReference type="PANTHER" id="PTHR47959:SF13">
    <property type="entry name" value="ATP-DEPENDENT RNA HELICASE RHLE"/>
    <property type="match status" value="1"/>
</dbReference>
<proteinExistence type="inferred from homology"/>
<accession>A0A166B8M6</accession>
<dbReference type="InterPro" id="IPR050079">
    <property type="entry name" value="DEAD_box_RNA_helicase"/>
</dbReference>
<dbReference type="InterPro" id="IPR014014">
    <property type="entry name" value="RNA_helicase_DEAD_Q_motif"/>
</dbReference>
<dbReference type="OrthoDB" id="4631at2157"/>
<dbReference type="FunFam" id="3.40.50.300:FF:000108">
    <property type="entry name" value="ATP-dependent RNA helicase RhlE"/>
    <property type="match status" value="1"/>
</dbReference>
<dbReference type="CDD" id="cd00268">
    <property type="entry name" value="DEADc"/>
    <property type="match status" value="1"/>
</dbReference>
<feature type="domain" description="DEAD-box RNA helicase Q" evidence="11">
    <location>
        <begin position="4"/>
        <end position="32"/>
    </location>
</feature>
<dbReference type="PROSITE" id="PS51195">
    <property type="entry name" value="Q_MOTIF"/>
    <property type="match status" value="1"/>
</dbReference>
<dbReference type="EMBL" id="LWMU01000059">
    <property type="protein sequence ID" value="KZX13014.1"/>
    <property type="molecule type" value="Genomic_DNA"/>
</dbReference>
<dbReference type="SUPFAM" id="SSF52540">
    <property type="entry name" value="P-loop containing nucleoside triphosphate hydrolases"/>
    <property type="match status" value="1"/>
</dbReference>
<dbReference type="GO" id="GO:0140097">
    <property type="term" value="F:catalytic activity, acting on DNA"/>
    <property type="evidence" value="ECO:0007669"/>
    <property type="project" value="UniProtKB-ARBA"/>
</dbReference>
<dbReference type="GO" id="GO:0005829">
    <property type="term" value="C:cytosol"/>
    <property type="evidence" value="ECO:0007669"/>
    <property type="project" value="TreeGrafter"/>
</dbReference>
<dbReference type="InterPro" id="IPR000629">
    <property type="entry name" value="RNA-helicase_DEAD-box_CS"/>
</dbReference>
<dbReference type="Proteomes" id="UP000077428">
    <property type="component" value="Unassembled WGS sequence"/>
</dbReference>
<keyword evidence="3 8" id="KW-0378">Hydrolase</keyword>
<evidence type="ECO:0000259" key="9">
    <source>
        <dbReference type="PROSITE" id="PS51192"/>
    </source>
</evidence>
<keyword evidence="13" id="KW-1185">Reference proteome</keyword>
<keyword evidence="4 8" id="KW-0347">Helicase</keyword>
<evidence type="ECO:0000256" key="1">
    <source>
        <dbReference type="ARBA" id="ARBA00022490"/>
    </source>
</evidence>
<dbReference type="PROSITE" id="PS51192">
    <property type="entry name" value="HELICASE_ATP_BIND_1"/>
    <property type="match status" value="1"/>
</dbReference>